<dbReference type="AlphaFoldDB" id="A0A3M7RRG5"/>
<feature type="transmembrane region" description="Helical" evidence="1">
    <location>
        <begin position="20"/>
        <end position="36"/>
    </location>
</feature>
<gene>
    <name evidence="2" type="ORF">BpHYR1_021941</name>
</gene>
<evidence type="ECO:0000313" key="3">
    <source>
        <dbReference type="Proteomes" id="UP000276133"/>
    </source>
</evidence>
<protein>
    <submittedName>
        <fullName evidence="2">Uncharacterized protein</fullName>
    </submittedName>
</protein>
<evidence type="ECO:0000256" key="1">
    <source>
        <dbReference type="SAM" id="Phobius"/>
    </source>
</evidence>
<keyword evidence="3" id="KW-1185">Reference proteome</keyword>
<keyword evidence="1" id="KW-0812">Transmembrane</keyword>
<name>A0A3M7RRG5_BRAPC</name>
<organism evidence="2 3">
    <name type="scientific">Brachionus plicatilis</name>
    <name type="common">Marine rotifer</name>
    <name type="synonym">Brachionus muelleri</name>
    <dbReference type="NCBI Taxonomy" id="10195"/>
    <lineage>
        <taxon>Eukaryota</taxon>
        <taxon>Metazoa</taxon>
        <taxon>Spiralia</taxon>
        <taxon>Gnathifera</taxon>
        <taxon>Rotifera</taxon>
        <taxon>Eurotatoria</taxon>
        <taxon>Monogononta</taxon>
        <taxon>Pseudotrocha</taxon>
        <taxon>Ploima</taxon>
        <taxon>Brachionidae</taxon>
        <taxon>Brachionus</taxon>
    </lineage>
</organism>
<comment type="caution">
    <text evidence="2">The sequence shown here is derived from an EMBL/GenBank/DDBJ whole genome shotgun (WGS) entry which is preliminary data.</text>
</comment>
<dbReference type="EMBL" id="REGN01002801">
    <property type="protein sequence ID" value="RNA26122.1"/>
    <property type="molecule type" value="Genomic_DNA"/>
</dbReference>
<keyword evidence="1" id="KW-1133">Transmembrane helix</keyword>
<keyword evidence="1" id="KW-0472">Membrane</keyword>
<evidence type="ECO:0000313" key="2">
    <source>
        <dbReference type="EMBL" id="RNA26122.1"/>
    </source>
</evidence>
<proteinExistence type="predicted"/>
<sequence length="72" mass="8608">MTMGQFQLIYKFKFYDKCLLASKVFNNVVTLFYYFFTLPTPLLFSYGEYFEILDLFLVSSSVTNKINEFRVL</sequence>
<dbReference type="Proteomes" id="UP000276133">
    <property type="component" value="Unassembled WGS sequence"/>
</dbReference>
<accession>A0A3M7RRG5</accession>
<feature type="non-terminal residue" evidence="2">
    <location>
        <position position="72"/>
    </location>
</feature>
<reference evidence="2 3" key="1">
    <citation type="journal article" date="2018" name="Sci. Rep.">
        <title>Genomic signatures of local adaptation to the degree of environmental predictability in rotifers.</title>
        <authorList>
            <person name="Franch-Gras L."/>
            <person name="Hahn C."/>
            <person name="Garcia-Roger E.M."/>
            <person name="Carmona M.J."/>
            <person name="Serra M."/>
            <person name="Gomez A."/>
        </authorList>
    </citation>
    <scope>NUCLEOTIDE SEQUENCE [LARGE SCALE GENOMIC DNA]</scope>
    <source>
        <strain evidence="2">HYR1</strain>
    </source>
</reference>